<comment type="caution">
    <text evidence="1">The sequence shown here is derived from an EMBL/GenBank/DDBJ whole genome shotgun (WGS) entry which is preliminary data.</text>
</comment>
<sequence length="82" mass="9308">MPTHFCAACKKDTAHKAVMRRSFNENGSVFQNFQQVVSQLVHGSSYHKLERQLFCRVCNKQHVEMAPQVSTEAVATRQTNLA</sequence>
<protein>
    <submittedName>
        <fullName evidence="1">Uncharacterized protein</fullName>
    </submittedName>
</protein>
<keyword evidence="2" id="KW-1185">Reference proteome</keyword>
<organism evidence="1 2">
    <name type="scientific">Vibrio gelatinilyticus</name>
    <dbReference type="NCBI Taxonomy" id="2893468"/>
    <lineage>
        <taxon>Bacteria</taxon>
        <taxon>Pseudomonadati</taxon>
        <taxon>Pseudomonadota</taxon>
        <taxon>Gammaproteobacteria</taxon>
        <taxon>Vibrionales</taxon>
        <taxon>Vibrionaceae</taxon>
        <taxon>Vibrio</taxon>
    </lineage>
</organism>
<proteinExistence type="predicted"/>
<accession>A0A9X2AZC0</accession>
<dbReference type="RefSeq" id="WP_244357769.1">
    <property type="nucleotide sequence ID" value="NZ_JAJNNZ010000009.1"/>
</dbReference>
<dbReference type="AlphaFoldDB" id="A0A9X2AZC0"/>
<evidence type="ECO:0000313" key="1">
    <source>
        <dbReference type="EMBL" id="MCJ2377607.1"/>
    </source>
</evidence>
<dbReference type="EMBL" id="JAJNNZ010000009">
    <property type="protein sequence ID" value="MCJ2377607.1"/>
    <property type="molecule type" value="Genomic_DNA"/>
</dbReference>
<evidence type="ECO:0000313" key="2">
    <source>
        <dbReference type="Proteomes" id="UP001139488"/>
    </source>
</evidence>
<reference evidence="1" key="1">
    <citation type="submission" date="2021-11" db="EMBL/GenBank/DDBJ databases">
        <title>Vibrio ZSDE26 sp. nov. and Vibrio ZSDZ34 sp. nov., isolated from coastal seawater in Qingdao.</title>
        <authorList>
            <person name="Zhang P."/>
        </authorList>
    </citation>
    <scope>NUCLEOTIDE SEQUENCE</scope>
    <source>
        <strain evidence="1">ZSDZ34</strain>
    </source>
</reference>
<gene>
    <name evidence="1" type="ORF">LNL84_12265</name>
</gene>
<name>A0A9X2AZC0_9VIBR</name>
<dbReference type="Proteomes" id="UP001139488">
    <property type="component" value="Unassembled WGS sequence"/>
</dbReference>